<evidence type="ECO:0008006" key="4">
    <source>
        <dbReference type="Google" id="ProtNLM"/>
    </source>
</evidence>
<accession>A0A5R8KC43</accession>
<sequence>MAGLLRRLMVMALIAGILGIGFYVRSESFSRKWCALVVEQCEKRNLFLALDNLTLDPIEGVVAHGLRVYHDQQRRVLLGEVDRLNLDLDYGKMIRHELFLEGIDLHNADVRFPVDSEDPQSEIISISDMNAGMVLVGDRIEMRTAEGTLFGLRIHITGSILKPRPPKVEETEEQKEDRRRKRLEAIRSRRDLIVKIAKGLRHFESAQAPRLEIEINGDLEALEEMTATMRLSANGMRHRDYVCEELSATATYASETLDISRLHVRDHLGEMEASATWRLGTEHVDLHLQSSADLPGFASALLQNDMLREVVFYETPDVVAEGRLLLGSAIPQNAFLPFEGVASVRAGRLATRGELLEGLSMNVGLSTEGCYIRDGILSHKSGSTTFQAMWRHGEGVRYRAVVQMDPRVLIPFARDHQSRETLQRFELNEQSRFYLEIEGEGDELNLQTCRSTGHYDLRNFVYRGVEVEHLTGELEAAGRVHTFRNLKLQREEGEASADLVRHDMDQKKVSFEGIKGSVHVAEVVSCFAPKIATIIDRYRIAKPPQVTMEGDIFYRSPGTDLTVEFRSPGGSGVYPFQDKGYVINDPVGVLKFNDGLLNFNVTGNYNNGPMSCIGKTTLRVDDKAFNFDFKAASFPYEVFGKPAPFKNVKATVASKDGRLDYNVNSSLFGGIFTAKGEASDRKKPMTYNGEVAISAILFKEFARVYSPTNDTAGDFTGHMKFSGTLGDWKSLRGEGALTILNSNLYAVPILGPLTPLIAAVLPKQMKNYNEAKEADCTFTVANGFATTDNIEAVTGVFKLVSKGSVDFLENRIQFEAQARLRGLPGIVFFPVSEILEYVGEGSVGDPMWRPRYFSNTQEKEEFRQPNEAPMTLADQTETTAKEEEPQIKSAQPASRQPATTMRRTSKPKVTEKKAPQPASSRPGSGSSRFNKPGSPFRIGK</sequence>
<dbReference type="PANTHER" id="PTHR30441:SF8">
    <property type="entry name" value="DUF748 DOMAIN-CONTAINING PROTEIN"/>
    <property type="match status" value="1"/>
</dbReference>
<protein>
    <recommendedName>
        <fullName evidence="4">AsmA-like C-terminal domain-containing protein</fullName>
    </recommendedName>
</protein>
<feature type="region of interest" description="Disordered" evidence="1">
    <location>
        <begin position="857"/>
        <end position="940"/>
    </location>
</feature>
<dbReference type="GO" id="GO:0005886">
    <property type="term" value="C:plasma membrane"/>
    <property type="evidence" value="ECO:0007669"/>
    <property type="project" value="TreeGrafter"/>
</dbReference>
<keyword evidence="3" id="KW-1185">Reference proteome</keyword>
<gene>
    <name evidence="2" type="ORF">FEM03_16205</name>
</gene>
<reference evidence="2 3" key="1">
    <citation type="submission" date="2019-05" db="EMBL/GenBank/DDBJ databases">
        <title>Verrucobacter flavum gen. nov., sp. nov. a new member of the family Verrucomicrobiaceae.</title>
        <authorList>
            <person name="Szuroczki S."/>
            <person name="Abbaszade G."/>
            <person name="Szabo A."/>
            <person name="Felfoldi T."/>
            <person name="Schumann P."/>
            <person name="Boka K."/>
            <person name="Keki Z."/>
            <person name="Toumi M."/>
            <person name="Toth E."/>
        </authorList>
    </citation>
    <scope>NUCLEOTIDE SEQUENCE [LARGE SCALE GENOMIC DNA]</scope>
    <source>
        <strain evidence="2 3">MG-N-17</strain>
    </source>
</reference>
<feature type="compositionally biased region" description="Polar residues" evidence="1">
    <location>
        <begin position="888"/>
        <end position="902"/>
    </location>
</feature>
<evidence type="ECO:0000256" key="1">
    <source>
        <dbReference type="SAM" id="MobiDB-lite"/>
    </source>
</evidence>
<dbReference type="Proteomes" id="UP000306196">
    <property type="component" value="Unassembled WGS sequence"/>
</dbReference>
<dbReference type="InterPro" id="IPR052894">
    <property type="entry name" value="AsmA-related"/>
</dbReference>
<name>A0A5R8KC43_9BACT</name>
<organism evidence="2 3">
    <name type="scientific">Phragmitibacter flavus</name>
    <dbReference type="NCBI Taxonomy" id="2576071"/>
    <lineage>
        <taxon>Bacteria</taxon>
        <taxon>Pseudomonadati</taxon>
        <taxon>Verrucomicrobiota</taxon>
        <taxon>Verrucomicrobiia</taxon>
        <taxon>Verrucomicrobiales</taxon>
        <taxon>Verrucomicrobiaceae</taxon>
        <taxon>Phragmitibacter</taxon>
    </lineage>
</organism>
<evidence type="ECO:0000313" key="2">
    <source>
        <dbReference type="EMBL" id="TLD69861.1"/>
    </source>
</evidence>
<proteinExistence type="predicted"/>
<dbReference type="OrthoDB" id="174450at2"/>
<dbReference type="AlphaFoldDB" id="A0A5R8KC43"/>
<comment type="caution">
    <text evidence="2">The sequence shown here is derived from an EMBL/GenBank/DDBJ whole genome shotgun (WGS) entry which is preliminary data.</text>
</comment>
<dbReference type="RefSeq" id="WP_138087319.1">
    <property type="nucleotide sequence ID" value="NZ_VAUV01000011.1"/>
</dbReference>
<dbReference type="EMBL" id="VAUV01000011">
    <property type="protein sequence ID" value="TLD69861.1"/>
    <property type="molecule type" value="Genomic_DNA"/>
</dbReference>
<feature type="compositionally biased region" description="Low complexity" evidence="1">
    <location>
        <begin position="915"/>
        <end position="928"/>
    </location>
</feature>
<dbReference type="PANTHER" id="PTHR30441">
    <property type="entry name" value="DUF748 DOMAIN-CONTAINING PROTEIN"/>
    <property type="match status" value="1"/>
</dbReference>
<dbReference type="GO" id="GO:0090313">
    <property type="term" value="P:regulation of protein targeting to membrane"/>
    <property type="evidence" value="ECO:0007669"/>
    <property type="project" value="TreeGrafter"/>
</dbReference>
<evidence type="ECO:0000313" key="3">
    <source>
        <dbReference type="Proteomes" id="UP000306196"/>
    </source>
</evidence>